<evidence type="ECO:0000313" key="2">
    <source>
        <dbReference type="EMBL" id="PRQ46365.1"/>
    </source>
</evidence>
<dbReference type="Proteomes" id="UP000238479">
    <property type="component" value="Chromosome 2"/>
</dbReference>
<dbReference type="AlphaFoldDB" id="A0A2P6RIW3"/>
<protein>
    <submittedName>
        <fullName evidence="2">Uncharacterized protein</fullName>
    </submittedName>
</protein>
<dbReference type="OMA" id="AERMPAN"/>
<keyword evidence="1" id="KW-0812">Transmembrane</keyword>
<accession>A0A2P6RIW3</accession>
<gene>
    <name evidence="2" type="ORF">RchiOBHm_Chr2g0088291</name>
</gene>
<dbReference type="OrthoDB" id="695890at2759"/>
<keyword evidence="1" id="KW-1133">Transmembrane helix</keyword>
<dbReference type="PANTHER" id="PTHR33564">
    <property type="entry name" value="TRANSMEMBRANE PROTEIN"/>
    <property type="match status" value="1"/>
</dbReference>
<feature type="transmembrane region" description="Helical" evidence="1">
    <location>
        <begin position="6"/>
        <end position="27"/>
    </location>
</feature>
<dbReference type="Gramene" id="PRQ46365">
    <property type="protein sequence ID" value="PRQ46365"/>
    <property type="gene ID" value="RchiOBHm_Chr2g0088291"/>
</dbReference>
<dbReference type="PANTHER" id="PTHR33564:SF11">
    <property type="entry name" value="OS06G0604600 PROTEIN"/>
    <property type="match status" value="1"/>
</dbReference>
<organism evidence="2 3">
    <name type="scientific">Rosa chinensis</name>
    <name type="common">China rose</name>
    <dbReference type="NCBI Taxonomy" id="74649"/>
    <lineage>
        <taxon>Eukaryota</taxon>
        <taxon>Viridiplantae</taxon>
        <taxon>Streptophyta</taxon>
        <taxon>Embryophyta</taxon>
        <taxon>Tracheophyta</taxon>
        <taxon>Spermatophyta</taxon>
        <taxon>Magnoliopsida</taxon>
        <taxon>eudicotyledons</taxon>
        <taxon>Gunneridae</taxon>
        <taxon>Pentapetalae</taxon>
        <taxon>rosids</taxon>
        <taxon>fabids</taxon>
        <taxon>Rosales</taxon>
        <taxon>Rosaceae</taxon>
        <taxon>Rosoideae</taxon>
        <taxon>Rosoideae incertae sedis</taxon>
        <taxon>Rosa</taxon>
    </lineage>
</organism>
<comment type="caution">
    <text evidence="2">The sequence shown here is derived from an EMBL/GenBank/DDBJ whole genome shotgun (WGS) entry which is preliminary data.</text>
</comment>
<keyword evidence="1" id="KW-0472">Membrane</keyword>
<keyword evidence="3" id="KW-1185">Reference proteome</keyword>
<proteinExistence type="predicted"/>
<evidence type="ECO:0000313" key="3">
    <source>
        <dbReference type="Proteomes" id="UP000238479"/>
    </source>
</evidence>
<evidence type="ECO:0000256" key="1">
    <source>
        <dbReference type="SAM" id="Phobius"/>
    </source>
</evidence>
<dbReference type="STRING" id="74649.A0A2P6RIW3"/>
<reference evidence="2 3" key="1">
    <citation type="journal article" date="2018" name="Nat. Genet.">
        <title>The Rosa genome provides new insights in the design of modern roses.</title>
        <authorList>
            <person name="Bendahmane M."/>
        </authorList>
    </citation>
    <scope>NUCLEOTIDE SEQUENCE [LARGE SCALE GENOMIC DNA]</scope>
    <source>
        <strain evidence="3">cv. Old Blush</strain>
    </source>
</reference>
<sequence>MSSMLGSQGVVLATAMAVSGTVLLLAFRLQKPADHHQISQSTPKILRSCISSEKTRKNKKKRVHFAKDVVDPIGDGEEFRRQIIASSSSSSSSSSSASASLNFKKTSGGAQKYKGMPANRVALYNGILRDRVVHHRLAYSH</sequence>
<name>A0A2P6RIW3_ROSCH</name>
<dbReference type="EMBL" id="PDCK01000040">
    <property type="protein sequence ID" value="PRQ46365.1"/>
    <property type="molecule type" value="Genomic_DNA"/>
</dbReference>